<sequence length="341" mass="35744">MSAAEANSNNILSGRHSGPGDANSPQYGGRRRFRLLNTIPERIRHHIVAGIAEFIGTFLFLFFAFGGTQAVNTAPHDGQPTDLAADAARLLFISLSFGMSLAVNAWVFYRISGGMFNPAVSLAMVLVGAMTIVRGILVVLAQLLGAIAAAAVINGLLPGPLSVNTTLGGGISAVRGLFLEMFLTAQLVFTIFMLAGEKHRGTFMAPIGIGLSSPMPPQGPDYADSGVYYTGGSLNPARSFGPAVVSGSFPSYHWIYWLGPILGSLLASLIYFLVKAADYRSVNPLQDAEKDPGESLIPGQPSTTNGIAGSERNNVGKSTDRGGVYEHGPAVESGEGSRNTA</sequence>
<gene>
    <name evidence="9" type="ORF">SCAR479_11581</name>
</gene>
<evidence type="ECO:0000256" key="2">
    <source>
        <dbReference type="ARBA" id="ARBA00006175"/>
    </source>
</evidence>
<keyword evidence="5 8" id="KW-0472">Membrane</keyword>
<feature type="transmembrane region" description="Helical" evidence="8">
    <location>
        <begin position="87"/>
        <end position="109"/>
    </location>
</feature>
<evidence type="ECO:0000256" key="8">
    <source>
        <dbReference type="SAM" id="Phobius"/>
    </source>
</evidence>
<dbReference type="SUPFAM" id="SSF81338">
    <property type="entry name" value="Aquaporin-like"/>
    <property type="match status" value="1"/>
</dbReference>
<evidence type="ECO:0000256" key="3">
    <source>
        <dbReference type="ARBA" id="ARBA00022692"/>
    </source>
</evidence>
<evidence type="ECO:0000256" key="6">
    <source>
        <dbReference type="RuleBase" id="RU000477"/>
    </source>
</evidence>
<dbReference type="InterPro" id="IPR023271">
    <property type="entry name" value="Aquaporin-like"/>
</dbReference>
<keyword evidence="3 6" id="KW-0812">Transmembrane</keyword>
<reference evidence="9 10" key="1">
    <citation type="submission" date="2024-02" db="EMBL/GenBank/DDBJ databases">
        <title>First draft genome assembly of two strains of Seiridium cardinale.</title>
        <authorList>
            <person name="Emiliani G."/>
            <person name="Scali E."/>
        </authorList>
    </citation>
    <scope>NUCLEOTIDE SEQUENCE [LARGE SCALE GENOMIC DNA]</scope>
    <source>
        <strain evidence="9 10">BM-138-000479</strain>
    </source>
</reference>
<keyword evidence="10" id="KW-1185">Reference proteome</keyword>
<evidence type="ECO:0000313" key="10">
    <source>
        <dbReference type="Proteomes" id="UP001465668"/>
    </source>
</evidence>
<evidence type="ECO:0000313" key="9">
    <source>
        <dbReference type="EMBL" id="KAK9771793.1"/>
    </source>
</evidence>
<dbReference type="InterPro" id="IPR000425">
    <property type="entry name" value="MIP"/>
</dbReference>
<feature type="region of interest" description="Disordered" evidence="7">
    <location>
        <begin position="287"/>
        <end position="341"/>
    </location>
</feature>
<dbReference type="Proteomes" id="UP001465668">
    <property type="component" value="Unassembled WGS sequence"/>
</dbReference>
<organism evidence="9 10">
    <name type="scientific">Seiridium cardinale</name>
    <dbReference type="NCBI Taxonomy" id="138064"/>
    <lineage>
        <taxon>Eukaryota</taxon>
        <taxon>Fungi</taxon>
        <taxon>Dikarya</taxon>
        <taxon>Ascomycota</taxon>
        <taxon>Pezizomycotina</taxon>
        <taxon>Sordariomycetes</taxon>
        <taxon>Xylariomycetidae</taxon>
        <taxon>Amphisphaeriales</taxon>
        <taxon>Sporocadaceae</taxon>
        <taxon>Seiridium</taxon>
    </lineage>
</organism>
<feature type="transmembrane region" description="Helical" evidence="8">
    <location>
        <begin position="116"/>
        <end position="133"/>
    </location>
</feature>
<proteinExistence type="inferred from homology"/>
<evidence type="ECO:0000256" key="7">
    <source>
        <dbReference type="SAM" id="MobiDB-lite"/>
    </source>
</evidence>
<protein>
    <submittedName>
        <fullName evidence="9">Aquaporin</fullName>
    </submittedName>
</protein>
<dbReference type="InterPro" id="IPR034294">
    <property type="entry name" value="Aquaporin_transptr"/>
</dbReference>
<feature type="transmembrane region" description="Helical" evidence="8">
    <location>
        <begin position="139"/>
        <end position="157"/>
    </location>
</feature>
<comment type="subcellular location">
    <subcellularLocation>
        <location evidence="1">Membrane</location>
        <topology evidence="1">Multi-pass membrane protein</topology>
    </subcellularLocation>
</comment>
<feature type="compositionally biased region" description="Polar residues" evidence="7">
    <location>
        <begin position="300"/>
        <end position="317"/>
    </location>
</feature>
<evidence type="ECO:0000256" key="5">
    <source>
        <dbReference type="ARBA" id="ARBA00023136"/>
    </source>
</evidence>
<feature type="transmembrane region" description="Helical" evidence="8">
    <location>
        <begin position="254"/>
        <end position="274"/>
    </location>
</feature>
<feature type="transmembrane region" description="Helical" evidence="8">
    <location>
        <begin position="177"/>
        <end position="196"/>
    </location>
</feature>
<feature type="compositionally biased region" description="Polar residues" evidence="7">
    <location>
        <begin position="1"/>
        <end position="12"/>
    </location>
</feature>
<dbReference type="EMBL" id="JARVKM010000070">
    <property type="protein sequence ID" value="KAK9771793.1"/>
    <property type="molecule type" value="Genomic_DNA"/>
</dbReference>
<keyword evidence="4 8" id="KW-1133">Transmembrane helix</keyword>
<feature type="region of interest" description="Disordered" evidence="7">
    <location>
        <begin position="1"/>
        <end position="26"/>
    </location>
</feature>
<evidence type="ECO:0000256" key="4">
    <source>
        <dbReference type="ARBA" id="ARBA00022989"/>
    </source>
</evidence>
<dbReference type="PANTHER" id="PTHR19139:SF199">
    <property type="entry name" value="MIP17260P"/>
    <property type="match status" value="1"/>
</dbReference>
<dbReference type="PANTHER" id="PTHR19139">
    <property type="entry name" value="AQUAPORIN TRANSPORTER"/>
    <property type="match status" value="1"/>
</dbReference>
<comment type="caution">
    <text evidence="9">The sequence shown here is derived from an EMBL/GenBank/DDBJ whole genome shotgun (WGS) entry which is preliminary data.</text>
</comment>
<feature type="transmembrane region" description="Helical" evidence="8">
    <location>
        <begin position="47"/>
        <end position="67"/>
    </location>
</feature>
<dbReference type="Gene3D" id="1.20.1080.10">
    <property type="entry name" value="Glycerol uptake facilitator protein"/>
    <property type="match status" value="1"/>
</dbReference>
<comment type="similarity">
    <text evidence="2 6">Belongs to the MIP/aquaporin (TC 1.A.8) family.</text>
</comment>
<name>A0ABR2XDB6_9PEZI</name>
<dbReference type="Pfam" id="PF00230">
    <property type="entry name" value="MIP"/>
    <property type="match status" value="1"/>
</dbReference>
<evidence type="ECO:0000256" key="1">
    <source>
        <dbReference type="ARBA" id="ARBA00004141"/>
    </source>
</evidence>
<keyword evidence="6" id="KW-0813">Transport</keyword>
<accession>A0ABR2XDB6</accession>
<dbReference type="PRINTS" id="PR00783">
    <property type="entry name" value="MINTRINSICP"/>
</dbReference>